<sequence>MGELGLNKILGALLATALGLFGLKTLSDVVFAHGGEGHGEEHAEATSLSEQMCEKFAYCVEVAGGGAAAAEEEEVFDLGALLAAADVSRGERTFKGQCTTCHTIDAGGANGTGPNLHGVVGAAKHHHADFNYSAAMTSLGGTWTYEDLNHWLENPSSFARGTSMSFAGLRKDPDRINVIAYLASQSPDAPPFPDPLPAAGEDDGADAAADGAEAPAEGEEAAAPADDAMEAVEGAADAATETVTDVTEAVVEEADAATETAEEAFDEEAPTPTEEEGE</sequence>
<organism evidence="9 10">
    <name type="scientific">Hyphomonas jannaschiana VP2</name>
    <dbReference type="NCBI Taxonomy" id="1280952"/>
    <lineage>
        <taxon>Bacteria</taxon>
        <taxon>Pseudomonadati</taxon>
        <taxon>Pseudomonadota</taxon>
        <taxon>Alphaproteobacteria</taxon>
        <taxon>Hyphomonadales</taxon>
        <taxon>Hyphomonadaceae</taxon>
        <taxon>Hyphomonas</taxon>
    </lineage>
</organism>
<dbReference type="RefSeq" id="WP_051597210.1">
    <property type="nucleotide sequence ID" value="NZ_ARYJ01000001.1"/>
</dbReference>
<dbReference type="PROSITE" id="PS51007">
    <property type="entry name" value="CYTC"/>
    <property type="match status" value="1"/>
</dbReference>
<evidence type="ECO:0000313" key="10">
    <source>
        <dbReference type="Proteomes" id="UP000024816"/>
    </source>
</evidence>
<evidence type="ECO:0000256" key="5">
    <source>
        <dbReference type="ARBA" id="ARBA00023004"/>
    </source>
</evidence>
<evidence type="ECO:0000256" key="1">
    <source>
        <dbReference type="ARBA" id="ARBA00022448"/>
    </source>
</evidence>
<keyword evidence="3 6" id="KW-0479">Metal-binding</keyword>
<dbReference type="Pfam" id="PF00034">
    <property type="entry name" value="Cytochrom_C"/>
    <property type="match status" value="1"/>
</dbReference>
<feature type="compositionally biased region" description="Low complexity" evidence="7">
    <location>
        <begin position="206"/>
        <end position="249"/>
    </location>
</feature>
<evidence type="ECO:0000256" key="6">
    <source>
        <dbReference type="PROSITE-ProRule" id="PRU00433"/>
    </source>
</evidence>
<dbReference type="AlphaFoldDB" id="A0A059FK58"/>
<evidence type="ECO:0000256" key="2">
    <source>
        <dbReference type="ARBA" id="ARBA00022617"/>
    </source>
</evidence>
<accession>A0A059FK58</accession>
<keyword evidence="1" id="KW-0813">Transport</keyword>
<dbReference type="EMBL" id="ARYJ01000001">
    <property type="protein sequence ID" value="KCZ90992.1"/>
    <property type="molecule type" value="Genomic_DNA"/>
</dbReference>
<evidence type="ECO:0000256" key="7">
    <source>
        <dbReference type="SAM" id="MobiDB-lite"/>
    </source>
</evidence>
<dbReference type="SUPFAM" id="SSF46626">
    <property type="entry name" value="Cytochrome c"/>
    <property type="match status" value="1"/>
</dbReference>
<evidence type="ECO:0000256" key="3">
    <source>
        <dbReference type="ARBA" id="ARBA00022723"/>
    </source>
</evidence>
<dbReference type="PANTHER" id="PTHR11961">
    <property type="entry name" value="CYTOCHROME C"/>
    <property type="match status" value="1"/>
</dbReference>
<keyword evidence="4" id="KW-0249">Electron transport</keyword>
<comment type="caution">
    <text evidence="9">The sequence shown here is derived from an EMBL/GenBank/DDBJ whole genome shotgun (WGS) entry which is preliminary data.</text>
</comment>
<proteinExistence type="predicted"/>
<feature type="compositionally biased region" description="Acidic residues" evidence="7">
    <location>
        <begin position="250"/>
        <end position="278"/>
    </location>
</feature>
<dbReference type="OrthoDB" id="9805828at2"/>
<evidence type="ECO:0000313" key="9">
    <source>
        <dbReference type="EMBL" id="KCZ90992.1"/>
    </source>
</evidence>
<protein>
    <submittedName>
        <fullName evidence="9">Cytochrome c family protein</fullName>
    </submittedName>
</protein>
<keyword evidence="2 6" id="KW-0349">Heme</keyword>
<dbReference type="InterPro" id="IPR036909">
    <property type="entry name" value="Cyt_c-like_dom_sf"/>
</dbReference>
<dbReference type="PRINTS" id="PR00604">
    <property type="entry name" value="CYTCHRMECIAB"/>
</dbReference>
<dbReference type="GO" id="GO:0020037">
    <property type="term" value="F:heme binding"/>
    <property type="evidence" value="ECO:0007669"/>
    <property type="project" value="InterPro"/>
</dbReference>
<dbReference type="InterPro" id="IPR002327">
    <property type="entry name" value="Cyt_c_1A/1B"/>
</dbReference>
<reference evidence="9 10" key="1">
    <citation type="journal article" date="2014" name="Antonie Van Leeuwenhoek">
        <title>Hyphomonas beringensis sp. nov. and Hyphomonas chukchiensis sp. nov., isolated from surface seawater of the Bering Sea and Chukchi Sea.</title>
        <authorList>
            <person name="Li C."/>
            <person name="Lai Q."/>
            <person name="Li G."/>
            <person name="Dong C."/>
            <person name="Wang J."/>
            <person name="Liao Y."/>
            <person name="Shao Z."/>
        </authorList>
    </citation>
    <scope>NUCLEOTIDE SEQUENCE [LARGE SCALE GENOMIC DNA]</scope>
    <source>
        <strain evidence="9 10">VP2</strain>
    </source>
</reference>
<dbReference type="Proteomes" id="UP000024816">
    <property type="component" value="Unassembled WGS sequence"/>
</dbReference>
<dbReference type="PATRIC" id="fig|1280952.3.peg.123"/>
<dbReference type="GO" id="GO:0009055">
    <property type="term" value="F:electron transfer activity"/>
    <property type="evidence" value="ECO:0007669"/>
    <property type="project" value="InterPro"/>
</dbReference>
<feature type="domain" description="Cytochrome c" evidence="8">
    <location>
        <begin position="85"/>
        <end position="186"/>
    </location>
</feature>
<dbReference type="eggNOG" id="COG3474">
    <property type="taxonomic scope" value="Bacteria"/>
</dbReference>
<keyword evidence="5 6" id="KW-0408">Iron</keyword>
<evidence type="ECO:0000259" key="8">
    <source>
        <dbReference type="PROSITE" id="PS51007"/>
    </source>
</evidence>
<feature type="region of interest" description="Disordered" evidence="7">
    <location>
        <begin position="185"/>
        <end position="278"/>
    </location>
</feature>
<dbReference type="InterPro" id="IPR009056">
    <property type="entry name" value="Cyt_c-like_dom"/>
</dbReference>
<dbReference type="GO" id="GO:0046872">
    <property type="term" value="F:metal ion binding"/>
    <property type="evidence" value="ECO:0007669"/>
    <property type="project" value="UniProtKB-KW"/>
</dbReference>
<evidence type="ECO:0000256" key="4">
    <source>
        <dbReference type="ARBA" id="ARBA00022982"/>
    </source>
</evidence>
<dbReference type="STRING" id="1280952.HJA_00600"/>
<keyword evidence="10" id="KW-1185">Reference proteome</keyword>
<name>A0A059FK58_9PROT</name>
<gene>
    <name evidence="9" type="ORF">HJA_00600</name>
</gene>
<dbReference type="Gene3D" id="1.10.760.10">
    <property type="entry name" value="Cytochrome c-like domain"/>
    <property type="match status" value="1"/>
</dbReference>